<reference evidence="1 2" key="2">
    <citation type="submission" date="2016-12" db="EMBL/GenBank/DDBJ databases">
        <title>Draft Genome Sequence of Cystobacter ferrugineus Strain Cbfe23.</title>
        <authorList>
            <person name="Akbar S."/>
            <person name="Dowd S.E."/>
            <person name="Stevens D.C."/>
        </authorList>
    </citation>
    <scope>NUCLEOTIDE SEQUENCE [LARGE SCALE GENOMIC DNA]</scope>
    <source>
        <strain evidence="1 2">Cbfe23</strain>
    </source>
</reference>
<dbReference type="NCBIfam" id="TIGR02265">
    <property type="entry name" value="Mxa_TIGR02265"/>
    <property type="match status" value="1"/>
</dbReference>
<keyword evidence="2" id="KW-1185">Reference proteome</keyword>
<dbReference type="Proteomes" id="UP000182229">
    <property type="component" value="Unassembled WGS sequence"/>
</dbReference>
<dbReference type="InterPro" id="IPR011751">
    <property type="entry name" value="Mxa_paralog_2265"/>
</dbReference>
<dbReference type="AlphaFoldDB" id="A0A1L9AVD1"/>
<gene>
    <name evidence="1" type="ORF">BON30_45680</name>
</gene>
<evidence type="ECO:0000313" key="1">
    <source>
        <dbReference type="EMBL" id="OJH33956.1"/>
    </source>
</evidence>
<organism evidence="1 2">
    <name type="scientific">Cystobacter ferrugineus</name>
    <dbReference type="NCBI Taxonomy" id="83449"/>
    <lineage>
        <taxon>Bacteria</taxon>
        <taxon>Pseudomonadati</taxon>
        <taxon>Myxococcota</taxon>
        <taxon>Myxococcia</taxon>
        <taxon>Myxococcales</taxon>
        <taxon>Cystobacterineae</taxon>
        <taxon>Archangiaceae</taxon>
        <taxon>Cystobacter</taxon>
    </lineage>
</organism>
<comment type="caution">
    <text evidence="1">The sequence shown here is derived from an EMBL/GenBank/DDBJ whole genome shotgun (WGS) entry which is preliminary data.</text>
</comment>
<name>A0A1L9AVD1_9BACT</name>
<reference evidence="2" key="1">
    <citation type="submission" date="2016-11" db="EMBL/GenBank/DDBJ databases">
        <authorList>
            <person name="Shukria A."/>
            <person name="Stevens D.C."/>
        </authorList>
    </citation>
    <scope>NUCLEOTIDE SEQUENCE [LARGE SCALE GENOMIC DNA]</scope>
    <source>
        <strain evidence="2">Cbfe23</strain>
    </source>
</reference>
<dbReference type="STRING" id="83449.BON30_45680"/>
<dbReference type="RefSeq" id="WP_071904942.1">
    <property type="nucleotide sequence ID" value="NZ_MPIN01000024.1"/>
</dbReference>
<sequence>MSTISQGLSDSELPLFWQQEMEQRLALATPRDTVRGLFFKSMLDKVRALDGEAAAKHCLLASGERHFVEFFNYPTSSLIRLTYAAGHVLSPRYGGFDKAVWLLGHQAMTDFLDSLMGRALKHLTGQDTRSLMISIQGIYRMTTSYGTRQLVWDGPTTGRLLLTRNFIPRSFHEGGLRATLDRMGAQDVKISGRQPAPLDYEFEFSWE</sequence>
<dbReference type="EMBL" id="MPIN01000024">
    <property type="protein sequence ID" value="OJH33956.1"/>
    <property type="molecule type" value="Genomic_DNA"/>
</dbReference>
<evidence type="ECO:0000313" key="2">
    <source>
        <dbReference type="Proteomes" id="UP000182229"/>
    </source>
</evidence>
<dbReference type="OrthoDB" id="5523318at2"/>
<evidence type="ECO:0008006" key="3">
    <source>
        <dbReference type="Google" id="ProtNLM"/>
    </source>
</evidence>
<dbReference type="Pfam" id="PF09536">
    <property type="entry name" value="DUF2378"/>
    <property type="match status" value="1"/>
</dbReference>
<accession>A0A1L9AVD1</accession>
<proteinExistence type="predicted"/>
<protein>
    <recommendedName>
        <fullName evidence="3">TIGR02265 family protein</fullName>
    </recommendedName>
</protein>